<keyword evidence="1" id="KW-0812">Transmembrane</keyword>
<evidence type="ECO:0000313" key="2">
    <source>
        <dbReference type="EMBL" id="TLS66149.1"/>
    </source>
</evidence>
<gene>
    <name evidence="2" type="ORF">FEF65_11190</name>
</gene>
<dbReference type="Proteomes" id="UP000306585">
    <property type="component" value="Unassembled WGS sequence"/>
</dbReference>
<evidence type="ECO:0000256" key="1">
    <source>
        <dbReference type="SAM" id="Phobius"/>
    </source>
</evidence>
<dbReference type="EMBL" id="VBRY01000011">
    <property type="protein sequence ID" value="TLS66149.1"/>
    <property type="molecule type" value="Genomic_DNA"/>
</dbReference>
<dbReference type="RefSeq" id="WP_138239906.1">
    <property type="nucleotide sequence ID" value="NZ_VBRY01000011.1"/>
</dbReference>
<accession>A0A5R9GME3</accession>
<reference evidence="2 3" key="1">
    <citation type="journal article" date="2019" name="Appl. Environ. Microbiol.">
        <title>Environmental Evidence and Genomic Insight of Iron-oxidizing Bacteria Preference Towards More Corrosion Resistant Stainless Steel at Higher Salinities.</title>
        <authorList>
            <person name="Garrison C.E."/>
            <person name="Price K.A."/>
            <person name="Field E.K."/>
        </authorList>
    </citation>
    <scope>NUCLEOTIDE SEQUENCE [LARGE SCALE GENOMIC DNA]</scope>
    <source>
        <strain evidence="2 3">P3</strain>
    </source>
</reference>
<protein>
    <submittedName>
        <fullName evidence="2">Uncharacterized protein</fullName>
    </submittedName>
</protein>
<organism evidence="2 3">
    <name type="scientific">Mariprofundus erugo</name>
    <dbReference type="NCBI Taxonomy" id="2528639"/>
    <lineage>
        <taxon>Bacteria</taxon>
        <taxon>Pseudomonadati</taxon>
        <taxon>Pseudomonadota</taxon>
        <taxon>Candidatius Mariprofundia</taxon>
        <taxon>Mariprofundales</taxon>
        <taxon>Mariprofundaceae</taxon>
        <taxon>Mariprofundus</taxon>
    </lineage>
</organism>
<keyword evidence="1" id="KW-1133">Transmembrane helix</keyword>
<keyword evidence="1" id="KW-0472">Membrane</keyword>
<sequence>MQTVCFDIIALNRKQLTLNKCPCCQAELDSRELEPSSASAAFCRQAGKPLVTTSLSTCNGCGWWAVRELREDHAMYHPPVEEWLVMDASKMTEPSPHARKSKDCTAPWEKVLADEGFWAPAVAIPSKDAVLLFGAAQMLLPKLTTPSKDAVGDKIRFLAPILFPLLVILLIALFFS</sequence>
<comment type="caution">
    <text evidence="2">The sequence shown here is derived from an EMBL/GenBank/DDBJ whole genome shotgun (WGS) entry which is preliminary data.</text>
</comment>
<name>A0A5R9GME3_9PROT</name>
<evidence type="ECO:0000313" key="3">
    <source>
        <dbReference type="Proteomes" id="UP000306585"/>
    </source>
</evidence>
<dbReference type="AlphaFoldDB" id="A0A5R9GME3"/>
<proteinExistence type="predicted"/>
<keyword evidence="3" id="KW-1185">Reference proteome</keyword>
<feature type="transmembrane region" description="Helical" evidence="1">
    <location>
        <begin position="157"/>
        <end position="175"/>
    </location>
</feature>